<organism evidence="2 3">
    <name type="scientific">Flavobacterium bernardetii</name>
    <dbReference type="NCBI Taxonomy" id="2813823"/>
    <lineage>
        <taxon>Bacteria</taxon>
        <taxon>Pseudomonadati</taxon>
        <taxon>Bacteroidota</taxon>
        <taxon>Flavobacteriia</taxon>
        <taxon>Flavobacteriales</taxon>
        <taxon>Flavobacteriaceae</taxon>
        <taxon>Flavobacterium</taxon>
    </lineage>
</organism>
<accession>A0ABR7J1Q1</accession>
<keyword evidence="1" id="KW-0812">Transmembrane</keyword>
<name>A0ABR7J1Q1_9FLAO</name>
<gene>
    <name evidence="2" type="ORF">H8R27_13755</name>
</gene>
<dbReference type="RefSeq" id="WP_187003032.1">
    <property type="nucleotide sequence ID" value="NZ_JAANOQ010000008.1"/>
</dbReference>
<keyword evidence="1" id="KW-0472">Membrane</keyword>
<dbReference type="EMBL" id="JACRUN010000009">
    <property type="protein sequence ID" value="MBC5835955.1"/>
    <property type="molecule type" value="Genomic_DNA"/>
</dbReference>
<dbReference type="Proteomes" id="UP000605990">
    <property type="component" value="Unassembled WGS sequence"/>
</dbReference>
<evidence type="ECO:0000256" key="1">
    <source>
        <dbReference type="SAM" id="Phobius"/>
    </source>
</evidence>
<evidence type="ECO:0000313" key="2">
    <source>
        <dbReference type="EMBL" id="MBC5835955.1"/>
    </source>
</evidence>
<proteinExistence type="predicted"/>
<feature type="transmembrane region" description="Helical" evidence="1">
    <location>
        <begin position="69"/>
        <end position="88"/>
    </location>
</feature>
<sequence length="97" mass="11386">MMKNILKITLQAFVLFCVISFLSLSYSMINSRLNSISPNLTIGFPFEMYYQFEVKGECDERTLLHGAHFINIIYNFIICFIIIAFINYKQQTKNNNQ</sequence>
<evidence type="ECO:0000313" key="3">
    <source>
        <dbReference type="Proteomes" id="UP000605990"/>
    </source>
</evidence>
<feature type="transmembrane region" description="Helical" evidence="1">
    <location>
        <begin position="12"/>
        <end position="29"/>
    </location>
</feature>
<keyword evidence="1" id="KW-1133">Transmembrane helix</keyword>
<reference evidence="2 3" key="1">
    <citation type="submission" date="2020-08" db="EMBL/GenBank/DDBJ databases">
        <title>Description of novel Flavobacterium F-408 isolate.</title>
        <authorList>
            <person name="Saticioglu I.B."/>
            <person name="Duman M."/>
            <person name="Altun S."/>
        </authorList>
    </citation>
    <scope>NUCLEOTIDE SEQUENCE [LARGE SCALE GENOMIC DNA]</scope>
    <source>
        <strain evidence="2 3">F-408</strain>
    </source>
</reference>
<comment type="caution">
    <text evidence="2">The sequence shown here is derived from an EMBL/GenBank/DDBJ whole genome shotgun (WGS) entry which is preliminary data.</text>
</comment>
<protein>
    <submittedName>
        <fullName evidence="2">Uncharacterized protein</fullName>
    </submittedName>
</protein>
<keyword evidence="3" id="KW-1185">Reference proteome</keyword>